<dbReference type="EMBL" id="CAJNIZ010006461">
    <property type="protein sequence ID" value="CAE7250233.1"/>
    <property type="molecule type" value="Genomic_DNA"/>
</dbReference>
<proteinExistence type="predicted"/>
<dbReference type="Gene3D" id="1.25.40.20">
    <property type="entry name" value="Ankyrin repeat-containing domain"/>
    <property type="match status" value="1"/>
</dbReference>
<dbReference type="Proteomes" id="UP000649617">
    <property type="component" value="Unassembled WGS sequence"/>
</dbReference>
<evidence type="ECO:0000313" key="4">
    <source>
        <dbReference type="Proteomes" id="UP000649617"/>
    </source>
</evidence>
<dbReference type="InterPro" id="IPR036770">
    <property type="entry name" value="Ankyrin_rpt-contain_sf"/>
</dbReference>
<reference evidence="3" key="1">
    <citation type="submission" date="2021-02" db="EMBL/GenBank/DDBJ databases">
        <authorList>
            <person name="Dougan E. K."/>
            <person name="Rhodes N."/>
            <person name="Thang M."/>
            <person name="Chan C."/>
        </authorList>
    </citation>
    <scope>NUCLEOTIDE SEQUENCE</scope>
</reference>
<feature type="region of interest" description="Disordered" evidence="2">
    <location>
        <begin position="1"/>
        <end position="21"/>
    </location>
</feature>
<dbReference type="InterPro" id="IPR002110">
    <property type="entry name" value="Ankyrin_rpt"/>
</dbReference>
<dbReference type="AlphaFoldDB" id="A0A812LMX5"/>
<sequence>MYREQSFASTQTGTGSWTTTETFSSEHSKTWNVATRDYKLKMMVKSFLQANGFMHINEPQHAWGRTRYPLHMAVSQNKPTVVKALLRLGARLNVKTRRGLTPEDLARRNGFEEVLRILEQATLQKESTFDSAEAPQSARTTRTIQM</sequence>
<comment type="caution">
    <text evidence="3">The sequence shown here is derived from an EMBL/GenBank/DDBJ whole genome shotgun (WGS) entry which is preliminary data.</text>
</comment>
<gene>
    <name evidence="3" type="primary">caiap</name>
    <name evidence="3" type="ORF">SPIL2461_LOCUS4782</name>
</gene>
<evidence type="ECO:0000256" key="2">
    <source>
        <dbReference type="SAM" id="MobiDB-lite"/>
    </source>
</evidence>
<dbReference type="Pfam" id="PF13857">
    <property type="entry name" value="Ank_5"/>
    <property type="match status" value="1"/>
</dbReference>
<feature type="compositionally biased region" description="Low complexity" evidence="2">
    <location>
        <begin position="9"/>
        <end position="21"/>
    </location>
</feature>
<keyword evidence="1" id="KW-0040">ANK repeat</keyword>
<dbReference type="PROSITE" id="PS50297">
    <property type="entry name" value="ANK_REP_REGION"/>
    <property type="match status" value="1"/>
</dbReference>
<evidence type="ECO:0000313" key="3">
    <source>
        <dbReference type="EMBL" id="CAE7250233.1"/>
    </source>
</evidence>
<protein>
    <submittedName>
        <fullName evidence="3">Caiap protein</fullName>
    </submittedName>
</protein>
<accession>A0A812LMX5</accession>
<keyword evidence="4" id="KW-1185">Reference proteome</keyword>
<name>A0A812LMX5_SYMPI</name>
<dbReference type="SMART" id="SM00248">
    <property type="entry name" value="ANK"/>
    <property type="match status" value="2"/>
</dbReference>
<organism evidence="3 4">
    <name type="scientific">Symbiodinium pilosum</name>
    <name type="common">Dinoflagellate</name>
    <dbReference type="NCBI Taxonomy" id="2952"/>
    <lineage>
        <taxon>Eukaryota</taxon>
        <taxon>Sar</taxon>
        <taxon>Alveolata</taxon>
        <taxon>Dinophyceae</taxon>
        <taxon>Suessiales</taxon>
        <taxon>Symbiodiniaceae</taxon>
        <taxon>Symbiodinium</taxon>
    </lineage>
</organism>
<dbReference type="PROSITE" id="PS50088">
    <property type="entry name" value="ANK_REPEAT"/>
    <property type="match status" value="1"/>
</dbReference>
<dbReference type="OrthoDB" id="427597at2759"/>
<feature type="repeat" description="ANK" evidence="1">
    <location>
        <begin position="65"/>
        <end position="97"/>
    </location>
</feature>
<evidence type="ECO:0000256" key="1">
    <source>
        <dbReference type="PROSITE-ProRule" id="PRU00023"/>
    </source>
</evidence>
<dbReference type="SUPFAM" id="SSF48403">
    <property type="entry name" value="Ankyrin repeat"/>
    <property type="match status" value="1"/>
</dbReference>